<gene>
    <name evidence="2" type="ORF">SAVERM_17</name>
</gene>
<keyword evidence="1" id="KW-1133">Transmembrane helix</keyword>
<keyword evidence="3" id="KW-1185">Reference proteome</keyword>
<proteinExistence type="predicted"/>
<feature type="transmembrane region" description="Helical" evidence="1">
    <location>
        <begin position="20"/>
        <end position="42"/>
    </location>
</feature>
<evidence type="ECO:0000313" key="2">
    <source>
        <dbReference type="EMBL" id="BAC67726.1"/>
    </source>
</evidence>
<reference evidence="2 3" key="2">
    <citation type="journal article" date="2003" name="Nat. Biotechnol.">
        <title>Complete genome sequence and comparative analysis of the industrial microorganism Streptomyces avermitilis.</title>
        <authorList>
            <person name="Ikeda H."/>
            <person name="Ishikawa J."/>
            <person name="Hanamoto A."/>
            <person name="Shinose M."/>
            <person name="Kikuchi H."/>
            <person name="Shiba T."/>
            <person name="Sakaki Y."/>
            <person name="Hattori M."/>
            <person name="Omura S."/>
        </authorList>
    </citation>
    <scope>NUCLEOTIDE SEQUENCE [LARGE SCALE GENOMIC DNA]</scope>
    <source>
        <strain evidence="3">ATCC 31267 / DSM 46492 / JCM 5070 / NBRC 14893 / NCIMB 12804 / NRRL 8165 / MA-4680</strain>
    </source>
</reference>
<dbReference type="Proteomes" id="UP000000428">
    <property type="component" value="Chromosome"/>
</dbReference>
<evidence type="ECO:0000256" key="1">
    <source>
        <dbReference type="SAM" id="Phobius"/>
    </source>
</evidence>
<name>Q82RX5_STRAW</name>
<organism evidence="2 3">
    <name type="scientific">Streptomyces avermitilis (strain ATCC 31267 / DSM 46492 / JCM 5070 / NBRC 14893 / NCIMB 12804 / NRRL 8165 / MA-4680)</name>
    <dbReference type="NCBI Taxonomy" id="227882"/>
    <lineage>
        <taxon>Bacteria</taxon>
        <taxon>Bacillati</taxon>
        <taxon>Actinomycetota</taxon>
        <taxon>Actinomycetes</taxon>
        <taxon>Kitasatosporales</taxon>
        <taxon>Streptomycetaceae</taxon>
        <taxon>Streptomyces</taxon>
    </lineage>
</organism>
<dbReference type="KEGG" id="sma:SAVERM_17"/>
<keyword evidence="1" id="KW-0472">Membrane</keyword>
<dbReference type="HOGENOM" id="CLU_3048275_0_0_11"/>
<reference evidence="2 3" key="1">
    <citation type="journal article" date="2001" name="Proc. Natl. Acad. Sci. U.S.A.">
        <title>Genome sequence of an industrial microorganism Streptomyces avermitilis: deducing the ability of producing secondary metabolites.</title>
        <authorList>
            <person name="Omura S."/>
            <person name="Ikeda H."/>
            <person name="Ishikawa J."/>
            <person name="Hanamoto A."/>
            <person name="Takahashi C."/>
            <person name="Shinose M."/>
            <person name="Takahashi Y."/>
            <person name="Horikawa H."/>
            <person name="Nakazawa H."/>
            <person name="Osonoe T."/>
            <person name="Kikuchi H."/>
            <person name="Shiba T."/>
            <person name="Sakaki Y."/>
            <person name="Hattori M."/>
        </authorList>
    </citation>
    <scope>NUCLEOTIDE SEQUENCE [LARGE SCALE GENOMIC DNA]</scope>
    <source>
        <strain evidence="3">ATCC 31267 / DSM 46492 / JCM 5070 / NBRC 14893 / NCIMB 12804 / NRRL 8165 / MA-4680</strain>
    </source>
</reference>
<dbReference type="EMBL" id="BA000030">
    <property type="protein sequence ID" value="BAC67726.1"/>
    <property type="molecule type" value="Genomic_DNA"/>
</dbReference>
<protein>
    <submittedName>
        <fullName evidence="2">Secreted protein</fullName>
    </submittedName>
</protein>
<reference evidence="2 3" key="3">
    <citation type="journal article" date="2014" name="J. Ind. Microbiol. Biotechnol.">
        <title>Genome mining of the Streptomyces avermitilis genome and development of genome-minimized hosts for heterologous expression of biosynthetic gene clusters.</title>
        <authorList>
            <person name="Ikeda H."/>
            <person name="Shin-ya K."/>
            <person name="Omura S."/>
        </authorList>
    </citation>
    <scope>NUCLEOTIDE SEQUENCE [LARGE SCALE GENOMIC DNA]</scope>
    <source>
        <strain evidence="3">ATCC 31267 / DSM 46492 / JCM 5070 / NBRC 14893 / NCIMB 12804 / NRRL 8165 / MA-4680</strain>
    </source>
</reference>
<sequence>MNSAPRTRCPQALRDRRAAVLFVAFFAVVFLADCCFAVFFFGSSWTPASTPREA</sequence>
<evidence type="ECO:0000313" key="3">
    <source>
        <dbReference type="Proteomes" id="UP000000428"/>
    </source>
</evidence>
<dbReference type="AlphaFoldDB" id="Q82RX5"/>
<accession>Q82RX5</accession>
<keyword evidence="1" id="KW-0812">Transmembrane</keyword>